<evidence type="ECO:0000313" key="2">
    <source>
        <dbReference type="EMBL" id="QJA52244.1"/>
    </source>
</evidence>
<dbReference type="InterPro" id="IPR011741">
    <property type="entry name" value="Phg_2220_C"/>
</dbReference>
<dbReference type="EMBL" id="MT141492">
    <property type="protein sequence ID" value="QJA63181.1"/>
    <property type="molecule type" value="Genomic_DNA"/>
</dbReference>
<feature type="domain" description="Phage conserved hypothetical protein C-terminal" evidence="1">
    <location>
        <begin position="145"/>
        <end position="194"/>
    </location>
</feature>
<accession>A0A6H1ZXF1</accession>
<gene>
    <name evidence="3" type="ORF">MM415B00644_0006</name>
    <name evidence="2" type="ORF">TM448A02554_0013</name>
</gene>
<reference evidence="2" key="1">
    <citation type="submission" date="2020-03" db="EMBL/GenBank/DDBJ databases">
        <title>The deep terrestrial virosphere.</title>
        <authorList>
            <person name="Holmfeldt K."/>
            <person name="Nilsson E."/>
            <person name="Simone D."/>
            <person name="Lopez-Fernandez M."/>
            <person name="Wu X."/>
            <person name="de Brujin I."/>
            <person name="Lundin D."/>
            <person name="Andersson A."/>
            <person name="Bertilsson S."/>
            <person name="Dopson M."/>
        </authorList>
    </citation>
    <scope>NUCLEOTIDE SEQUENCE</scope>
    <source>
        <strain evidence="3">MM415B00644</strain>
        <strain evidence="2">TM448A02554</strain>
    </source>
</reference>
<dbReference type="AlphaFoldDB" id="A0A6H1ZXF1"/>
<evidence type="ECO:0000259" key="1">
    <source>
        <dbReference type="Pfam" id="PF09524"/>
    </source>
</evidence>
<sequence>MAKRFTDSMKWDDDWFLGLGKEEKLLWIYLLDKCDMAGMFKPNLKLLNFSLDSNYTLENLISIFKDRIQVMEDGKMFIPKFITFQYGHLSTDSPFHKKILKLLKDHSVSTPCQQGVKTLQDKDKVNNNNKERVVKGKQTECLSFLSYYNEKTKKHFRPTKSNLDLINSRLKDGFTVEQLKMAVDNFVKDDWVDRHKYMDLIYCIGKQRGKPDNLERWLNWKAVEEKTGIDKWEVRR</sequence>
<organism evidence="2">
    <name type="scientific">viral metagenome</name>
    <dbReference type="NCBI Taxonomy" id="1070528"/>
    <lineage>
        <taxon>unclassified sequences</taxon>
        <taxon>metagenomes</taxon>
        <taxon>organismal metagenomes</taxon>
    </lineage>
</organism>
<dbReference type="Pfam" id="PF09524">
    <property type="entry name" value="Phg_2220_C"/>
    <property type="match status" value="1"/>
</dbReference>
<protein>
    <submittedName>
        <fullName evidence="2">Putative replication protein</fullName>
    </submittedName>
</protein>
<name>A0A6H1ZXF1_9ZZZZ</name>
<proteinExistence type="predicted"/>
<dbReference type="EMBL" id="MT144324">
    <property type="protein sequence ID" value="QJA52244.1"/>
    <property type="molecule type" value="Genomic_DNA"/>
</dbReference>
<evidence type="ECO:0000313" key="3">
    <source>
        <dbReference type="EMBL" id="QJA63181.1"/>
    </source>
</evidence>